<gene>
    <name evidence="1" type="ORF">PCIT_b0003</name>
</gene>
<dbReference type="Proteomes" id="UP000016487">
    <property type="component" value="Unassembled WGS sequence"/>
</dbReference>
<sequence>MFGIHTCLNTLSLKKVELCFQDPEQACALLLRTTNKFTV</sequence>
<reference evidence="1" key="1">
    <citation type="journal article" date="2012" name="J. Bacteriol.">
        <title>Genome sequences of type strains of seven species of the marine bacterium Pseudoalteromonas.</title>
        <authorList>
            <person name="Xie B.B."/>
            <person name="Shu Y.L."/>
            <person name="Qin Q.L."/>
            <person name="Rong J.C."/>
            <person name="Zhang X.Y."/>
            <person name="Chen X.L."/>
            <person name="Shi M."/>
            <person name="He H.L."/>
            <person name="Zhou B.C."/>
            <person name="Zhang Y.Z."/>
        </authorList>
    </citation>
    <scope>NUCLEOTIDE SEQUENCE</scope>
    <source>
        <strain evidence="1">DSM 8771</strain>
    </source>
</reference>
<evidence type="ECO:0000313" key="1">
    <source>
        <dbReference type="EMBL" id="KAF7764099.1"/>
    </source>
</evidence>
<protein>
    <submittedName>
        <fullName evidence="1">Uncharacterized protein</fullName>
    </submittedName>
</protein>
<dbReference type="AlphaFoldDB" id="A0AAD4ADS5"/>
<reference evidence="1" key="2">
    <citation type="submission" date="2015-03" db="EMBL/GenBank/DDBJ databases">
        <title>Genome sequence of Pseudoalteromonas citrea.</title>
        <authorList>
            <person name="Xie B.-B."/>
            <person name="Rong J.-C."/>
            <person name="Qin Q.-L."/>
            <person name="Zhang Y.-Z."/>
        </authorList>
    </citation>
    <scope>NUCLEOTIDE SEQUENCE</scope>
    <source>
        <strain evidence="1">DSM 8771</strain>
    </source>
</reference>
<organism evidence="1 2">
    <name type="scientific">Pseudoalteromonas citrea</name>
    <dbReference type="NCBI Taxonomy" id="43655"/>
    <lineage>
        <taxon>Bacteria</taxon>
        <taxon>Pseudomonadati</taxon>
        <taxon>Pseudomonadota</taxon>
        <taxon>Gammaproteobacteria</taxon>
        <taxon>Alteromonadales</taxon>
        <taxon>Pseudoalteromonadaceae</taxon>
        <taxon>Pseudoalteromonas</taxon>
    </lineage>
</organism>
<dbReference type="EMBL" id="AHBZ03000027">
    <property type="protein sequence ID" value="KAF7764099.1"/>
    <property type="molecule type" value="Genomic_DNA"/>
</dbReference>
<proteinExistence type="predicted"/>
<evidence type="ECO:0000313" key="2">
    <source>
        <dbReference type="Proteomes" id="UP000016487"/>
    </source>
</evidence>
<comment type="caution">
    <text evidence="1">The sequence shown here is derived from an EMBL/GenBank/DDBJ whole genome shotgun (WGS) entry which is preliminary data.</text>
</comment>
<name>A0AAD4ADS5_9GAMM</name>
<accession>A0AAD4ADS5</accession>